<dbReference type="RefSeq" id="WP_019402990.1">
    <property type="nucleotide sequence ID" value="NZ_JACIEN010000003.1"/>
</dbReference>
<protein>
    <submittedName>
        <fullName evidence="3">Uncharacterized protein (UPF0335 family)</fullName>
    </submittedName>
</protein>
<evidence type="ECO:0000259" key="2">
    <source>
        <dbReference type="Pfam" id="PF10073"/>
    </source>
</evidence>
<reference evidence="3 4" key="1">
    <citation type="submission" date="2020-08" db="EMBL/GenBank/DDBJ databases">
        <title>Genomic Encyclopedia of Type Strains, Phase IV (KMG-IV): sequencing the most valuable type-strain genomes for metagenomic binning, comparative biology and taxonomic classification.</title>
        <authorList>
            <person name="Goeker M."/>
        </authorList>
    </citation>
    <scope>NUCLEOTIDE SEQUENCE [LARGE SCALE GENOMIC DNA]</scope>
    <source>
        <strain evidence="3 4">DSM 103737</strain>
    </source>
</reference>
<dbReference type="AlphaFoldDB" id="A0A840C0W0"/>
<evidence type="ECO:0000313" key="4">
    <source>
        <dbReference type="Proteomes" id="UP000577362"/>
    </source>
</evidence>
<dbReference type="GO" id="GO:0003677">
    <property type="term" value="F:DNA binding"/>
    <property type="evidence" value="ECO:0007669"/>
    <property type="project" value="InterPro"/>
</dbReference>
<name>A0A840C0W0_9HYPH</name>
<dbReference type="InterPro" id="IPR046367">
    <property type="entry name" value="GapR-like_DNA-bd"/>
</dbReference>
<accession>A0A840C0W0</accession>
<gene>
    <name evidence="3" type="ORF">GGR16_002656</name>
</gene>
<dbReference type="Proteomes" id="UP000577362">
    <property type="component" value="Unassembled WGS sequence"/>
</dbReference>
<evidence type="ECO:0000313" key="3">
    <source>
        <dbReference type="EMBL" id="MBB4017622.1"/>
    </source>
</evidence>
<dbReference type="Pfam" id="PF10073">
    <property type="entry name" value="GapR_DNA-bd"/>
    <property type="match status" value="1"/>
</dbReference>
<organism evidence="3 4">
    <name type="scientific">Chelatococcus caeni</name>
    <dbReference type="NCBI Taxonomy" id="1348468"/>
    <lineage>
        <taxon>Bacteria</taxon>
        <taxon>Pseudomonadati</taxon>
        <taxon>Pseudomonadota</taxon>
        <taxon>Alphaproteobacteria</taxon>
        <taxon>Hyphomicrobiales</taxon>
        <taxon>Chelatococcaceae</taxon>
        <taxon>Chelatococcus</taxon>
    </lineage>
</organism>
<comment type="caution">
    <text evidence="3">The sequence shown here is derived from an EMBL/GenBank/DDBJ whole genome shotgun (WGS) entry which is preliminary data.</text>
</comment>
<keyword evidence="4" id="KW-1185">Reference proteome</keyword>
<feature type="domain" description="GapR-like DNA-binding" evidence="2">
    <location>
        <begin position="16"/>
        <end position="79"/>
    </location>
</feature>
<keyword evidence="1" id="KW-0175">Coiled coil</keyword>
<sequence length="88" mass="10195">MSEGTPSIGHNSGAVATEELRSYQQRIERLEEEAKSVRDDMKEVYAEMKARGFDVKAFKEARRRQKQESDFQAVVELYEEHLLSEMLA</sequence>
<proteinExistence type="predicted"/>
<evidence type="ECO:0000256" key="1">
    <source>
        <dbReference type="SAM" id="Coils"/>
    </source>
</evidence>
<dbReference type="EMBL" id="JACIEN010000003">
    <property type="protein sequence ID" value="MBB4017622.1"/>
    <property type="molecule type" value="Genomic_DNA"/>
</dbReference>
<feature type="coiled-coil region" evidence="1">
    <location>
        <begin position="13"/>
        <end position="47"/>
    </location>
</feature>